<evidence type="ECO:0000313" key="1">
    <source>
        <dbReference type="EMBL" id="ABY63075.1"/>
    </source>
</evidence>
<protein>
    <submittedName>
        <fullName evidence="1">Virion structural protein</fullName>
    </submittedName>
</protein>
<gene>
    <name evidence="1" type="ORF">201phi2-1p247</name>
</gene>
<dbReference type="OrthoDB" id="11189at10239"/>
<sequence>MTTRSDYKTLIHDWEKTGKLFASLERYQAILGDEEVSSEDVAFVMSTALENIDPEFDIKEGSTITLRAIKEALVAAAKVAWEILKQIYQYLNALYVRFTGSIRRVRGNQVRVMRRLASLGSKTSYSSTINVAGLQRLSVDGKFVGIDMSNLQDIKAIANYTLTVYPRCVTQIARNASRQFLNLLDTANGENNKEVSKQLIEVLSEIFERNFREPPDSSDVRQGEIGGQTKFLKRSTALVGNSAFVYTDPRVIGNEFGKTNGNAADTVASALHMNFQELSLNVADKSEREIELPTVRDLTQLTEEISRILTIAEKAESGRRDFNSVKTVVDDAIRQAMDSTENKAVIPVAQTVMTVLGEVSKKLAEPMDNFMHWLAITLNVWLNFIDHCVDHYEREGI</sequence>
<dbReference type="Proteomes" id="UP000002421">
    <property type="component" value="Segment"/>
</dbReference>
<organism evidence="1 2">
    <name type="scientific">Pseudomonas phage 201phi2-1</name>
    <name type="common">Pseudomonas chlororaphis phage 201phi2-1</name>
    <dbReference type="NCBI Taxonomy" id="198110"/>
    <lineage>
        <taxon>Viruses</taxon>
        <taxon>Duplodnaviria</taxon>
        <taxon>Heunggongvirae</taxon>
        <taxon>Uroviricota</taxon>
        <taxon>Caudoviricetes</taxon>
        <taxon>Chimalliviridae</taxon>
        <taxon>Serwervirus</taxon>
        <taxon>Serwervirus 201phi21</taxon>
    </lineage>
</organism>
<accession>B3FJA9</accession>
<organismHost>
    <name type="scientific">Pseudomonas chlororaphis</name>
    <dbReference type="NCBI Taxonomy" id="587753"/>
</organismHost>
<dbReference type="InterPro" id="IPR024413">
    <property type="entry name" value="Phage_phiKZ_Orf92_int-head"/>
</dbReference>
<reference evidence="1 2" key="1">
    <citation type="journal article" date="2008" name="Virology">
        <title>Characterization of Pseudomonas chlororaphis myovirus 201varphi2-1 via genomic sequencing, mass spectrometry, and electron microscopy.</title>
        <authorList>
            <person name="Thomas J.A."/>
            <person name="Rolando M.R."/>
            <person name="Carroll C.A."/>
            <person name="Shen P.S."/>
            <person name="Belnap D.M."/>
            <person name="Weintraub S.T."/>
            <person name="Serwer P."/>
            <person name="Hardies S.C."/>
        </authorList>
    </citation>
    <scope>NUCLEOTIDE SEQUENCE</scope>
</reference>
<name>B3FJA9_BP201</name>
<dbReference type="RefSeq" id="YP_001956970.1">
    <property type="nucleotide sequence ID" value="NC_010821.1"/>
</dbReference>
<keyword evidence="2" id="KW-1185">Reference proteome</keyword>
<proteinExistence type="predicted"/>
<evidence type="ECO:0000313" key="2">
    <source>
        <dbReference type="Proteomes" id="UP000002421"/>
    </source>
</evidence>
<dbReference type="EMBL" id="EU197055">
    <property type="protein sequence ID" value="ABY63075.1"/>
    <property type="molecule type" value="Genomic_DNA"/>
</dbReference>
<dbReference type="KEGG" id="vg:6372561"/>
<dbReference type="Pfam" id="PF12699">
    <property type="entry name" value="phiKZ_IP"/>
    <property type="match status" value="1"/>
</dbReference>